<sequence>MDTDQTCSIPLPHITVDIPDDCPPSFTPYEAEFFHSSDGDVISHDHHLNEDGEALYRFLLSHSAAYPVHTLYCGGTHQETHTRCVTRTVDGRTTHHTETYTVTIQDFSFSIDLTDLIVRGPVHWSFADSEPAYRGLMVRQVQAPEGRRKATKEETASFKAWEYERAEKGYPPWASRDGMQNLDVLQSSQTLRQWADEYCSSPKYLKEFVYEKFIHNWNMQALEKAIRGAILQTHYRGHVTVDFNLDETKIFIRADNRLSRTLSKSFIKFLLIIFLVYPFIWLFKRYHSQGGGRWEVCGGAYALKYTEPADAPEWKSNGDGIRRPSALPRIIQTEHALEKLYGLREGEWFRLWEAVIKRSVVARLQRSEAMRDVGEGPVDPGQELEGYRPGDVLDGYE</sequence>
<gene>
    <name evidence="3" type="ORF">D9615_001502</name>
</gene>
<accession>A0A8H5HKA5</accession>
<organism evidence="3 4">
    <name type="scientific">Tricholomella constricta</name>
    <dbReference type="NCBI Taxonomy" id="117010"/>
    <lineage>
        <taxon>Eukaryota</taxon>
        <taxon>Fungi</taxon>
        <taxon>Dikarya</taxon>
        <taxon>Basidiomycota</taxon>
        <taxon>Agaricomycotina</taxon>
        <taxon>Agaricomycetes</taxon>
        <taxon>Agaricomycetidae</taxon>
        <taxon>Agaricales</taxon>
        <taxon>Tricholomatineae</taxon>
        <taxon>Lyophyllaceae</taxon>
        <taxon>Tricholomella</taxon>
    </lineage>
</organism>
<proteinExistence type="predicted"/>
<keyword evidence="2" id="KW-0812">Transmembrane</keyword>
<feature type="transmembrane region" description="Helical" evidence="2">
    <location>
        <begin position="266"/>
        <end position="283"/>
    </location>
</feature>
<comment type="caution">
    <text evidence="3">The sequence shown here is derived from an EMBL/GenBank/DDBJ whole genome shotgun (WGS) entry which is preliminary data.</text>
</comment>
<dbReference type="AlphaFoldDB" id="A0A8H5HKA5"/>
<protein>
    <submittedName>
        <fullName evidence="3">Uncharacterized protein</fullName>
    </submittedName>
</protein>
<evidence type="ECO:0000313" key="4">
    <source>
        <dbReference type="Proteomes" id="UP000565441"/>
    </source>
</evidence>
<dbReference type="EMBL" id="JAACJP010000004">
    <property type="protein sequence ID" value="KAF5384852.1"/>
    <property type="molecule type" value="Genomic_DNA"/>
</dbReference>
<keyword evidence="2" id="KW-1133">Transmembrane helix</keyword>
<evidence type="ECO:0000256" key="1">
    <source>
        <dbReference type="SAM" id="MobiDB-lite"/>
    </source>
</evidence>
<dbReference type="PANTHER" id="PTHR37848:SF1">
    <property type="entry name" value="SUN DOMAIN-CONTAINING PROTEIN"/>
    <property type="match status" value="1"/>
</dbReference>
<evidence type="ECO:0000313" key="3">
    <source>
        <dbReference type="EMBL" id="KAF5384852.1"/>
    </source>
</evidence>
<evidence type="ECO:0000256" key="2">
    <source>
        <dbReference type="SAM" id="Phobius"/>
    </source>
</evidence>
<dbReference type="Proteomes" id="UP000565441">
    <property type="component" value="Unassembled WGS sequence"/>
</dbReference>
<dbReference type="OrthoDB" id="203796at2759"/>
<feature type="region of interest" description="Disordered" evidence="1">
    <location>
        <begin position="372"/>
        <end position="397"/>
    </location>
</feature>
<keyword evidence="2" id="KW-0472">Membrane</keyword>
<keyword evidence="4" id="KW-1185">Reference proteome</keyword>
<dbReference type="PANTHER" id="PTHR37848">
    <property type="entry name" value="EXPRESSED PROTEIN"/>
    <property type="match status" value="1"/>
</dbReference>
<reference evidence="3 4" key="1">
    <citation type="journal article" date="2020" name="ISME J.">
        <title>Uncovering the hidden diversity of litter-decomposition mechanisms in mushroom-forming fungi.</title>
        <authorList>
            <person name="Floudas D."/>
            <person name="Bentzer J."/>
            <person name="Ahren D."/>
            <person name="Johansson T."/>
            <person name="Persson P."/>
            <person name="Tunlid A."/>
        </authorList>
    </citation>
    <scope>NUCLEOTIDE SEQUENCE [LARGE SCALE GENOMIC DNA]</scope>
    <source>
        <strain evidence="3 4">CBS 661.87</strain>
    </source>
</reference>
<name>A0A8H5HKA5_9AGAR</name>